<protein>
    <submittedName>
        <fullName evidence="1">OsmC family protein</fullName>
    </submittedName>
</protein>
<gene>
    <name evidence="1" type="ORF">LZC95_35430</name>
</gene>
<organism evidence="1 2">
    <name type="scientific">Pendulispora brunnea</name>
    <dbReference type="NCBI Taxonomy" id="2905690"/>
    <lineage>
        <taxon>Bacteria</taxon>
        <taxon>Pseudomonadati</taxon>
        <taxon>Myxococcota</taxon>
        <taxon>Myxococcia</taxon>
        <taxon>Myxococcales</taxon>
        <taxon>Sorangiineae</taxon>
        <taxon>Pendulisporaceae</taxon>
        <taxon>Pendulispora</taxon>
    </lineage>
</organism>
<dbReference type="RefSeq" id="WP_394842354.1">
    <property type="nucleotide sequence ID" value="NZ_CP089982.1"/>
</dbReference>
<dbReference type="EMBL" id="CP089982">
    <property type="protein sequence ID" value="WXA91731.1"/>
    <property type="molecule type" value="Genomic_DNA"/>
</dbReference>
<proteinExistence type="predicted"/>
<evidence type="ECO:0000313" key="1">
    <source>
        <dbReference type="EMBL" id="WXA91731.1"/>
    </source>
</evidence>
<dbReference type="InterPro" id="IPR015946">
    <property type="entry name" value="KH_dom-like_a/b"/>
</dbReference>
<dbReference type="PANTHER" id="PTHR39624">
    <property type="entry name" value="PROTEIN INVOLVED IN RIMO-MEDIATED BETA-METHYLTHIOLATION OF RIBOSOMAL PROTEIN S12 YCAO"/>
    <property type="match status" value="1"/>
</dbReference>
<keyword evidence="2" id="KW-1185">Reference proteome</keyword>
<dbReference type="PANTHER" id="PTHR39624:SF2">
    <property type="entry name" value="OSMC-LIKE PROTEIN"/>
    <property type="match status" value="1"/>
</dbReference>
<dbReference type="SUPFAM" id="SSF82784">
    <property type="entry name" value="OsmC-like"/>
    <property type="match status" value="1"/>
</dbReference>
<accession>A0ABZ2K5Y4</accession>
<dbReference type="InterPro" id="IPR003718">
    <property type="entry name" value="OsmC/Ohr_fam"/>
</dbReference>
<evidence type="ECO:0000313" key="2">
    <source>
        <dbReference type="Proteomes" id="UP001379533"/>
    </source>
</evidence>
<name>A0ABZ2K5Y4_9BACT</name>
<dbReference type="Proteomes" id="UP001379533">
    <property type="component" value="Chromosome"/>
</dbReference>
<dbReference type="InterPro" id="IPR036102">
    <property type="entry name" value="OsmC/Ohrsf"/>
</dbReference>
<reference evidence="1 2" key="1">
    <citation type="submission" date="2021-12" db="EMBL/GenBank/DDBJ databases">
        <title>Discovery of the Pendulisporaceae a myxobacterial family with distinct sporulation behavior and unique specialized metabolism.</title>
        <authorList>
            <person name="Garcia R."/>
            <person name="Popoff A."/>
            <person name="Bader C.D."/>
            <person name="Loehr J."/>
            <person name="Walesch S."/>
            <person name="Walt C."/>
            <person name="Boldt J."/>
            <person name="Bunk B."/>
            <person name="Haeckl F.J.F.P.J."/>
            <person name="Gunesch A.P."/>
            <person name="Birkelbach J."/>
            <person name="Nuebel U."/>
            <person name="Pietschmann T."/>
            <person name="Bach T."/>
            <person name="Mueller R."/>
        </authorList>
    </citation>
    <scope>NUCLEOTIDE SEQUENCE [LARGE SCALE GENOMIC DNA]</scope>
    <source>
        <strain evidence="1 2">MSr12523</strain>
    </source>
</reference>
<sequence>MKSILVTFPGGKKVDAAFDGFVVHTDQSREHDGDGSAPEPFALFLASLATCAGLYALAFCRARSLSTDGLRLTQHNTFDAHGQLQRVHMTITLPRDFPARLTGAICTAVGACKVKKALGTPPELLVDTALAGARAHEDDGRTA</sequence>
<dbReference type="Pfam" id="PF02566">
    <property type="entry name" value="OsmC"/>
    <property type="match status" value="1"/>
</dbReference>
<dbReference type="Gene3D" id="3.30.300.20">
    <property type="match status" value="1"/>
</dbReference>